<organism evidence="2 3">
    <name type="scientific">Paraburkholderia phenoliruptrix BR3459a</name>
    <dbReference type="NCBI Taxonomy" id="1229205"/>
    <lineage>
        <taxon>Bacteria</taxon>
        <taxon>Pseudomonadati</taxon>
        <taxon>Pseudomonadota</taxon>
        <taxon>Betaproteobacteria</taxon>
        <taxon>Burkholderiales</taxon>
        <taxon>Burkholderiaceae</taxon>
        <taxon>Paraburkholderia</taxon>
    </lineage>
</organism>
<feature type="region of interest" description="Disordered" evidence="1">
    <location>
        <begin position="19"/>
        <end position="86"/>
    </location>
</feature>
<evidence type="ECO:0000256" key="1">
    <source>
        <dbReference type="SAM" id="MobiDB-lite"/>
    </source>
</evidence>
<gene>
    <name evidence="2" type="ORF">BUPH_05236</name>
</gene>
<accession>K0DK04</accession>
<dbReference type="EMBL" id="CP003863">
    <property type="protein sequence ID" value="AFT85112.1"/>
    <property type="molecule type" value="Genomic_DNA"/>
</dbReference>
<evidence type="ECO:0000313" key="2">
    <source>
        <dbReference type="EMBL" id="AFT85112.1"/>
    </source>
</evidence>
<protein>
    <submittedName>
        <fullName evidence="2">Uncharacterized protein</fullName>
    </submittedName>
</protein>
<reference evidence="2 3" key="1">
    <citation type="journal article" date="2012" name="J. Bacteriol.">
        <title>Complete Genome Sequence of Burkholderia phenoliruptrix BR3459a (CLA1), a Heat-Tolerant, Nitrogen-Fixing Symbiont of Mimosa flocculosa.</title>
        <authorList>
            <person name="de Oliveira Cunha C."/>
            <person name="Goda Zuleta L.F."/>
            <person name="Paula de Almeida L.G."/>
            <person name="Prioli Ciapina L."/>
            <person name="Lustrino Borges W."/>
            <person name="Pitard R.M."/>
            <person name="Baldani J.I."/>
            <person name="Straliotto R."/>
            <person name="de Faria S.M."/>
            <person name="Hungria M."/>
            <person name="Sousa Cavada B."/>
            <person name="Mercante F.M."/>
            <person name="Ribeiro de Vasconcelos A.T."/>
        </authorList>
    </citation>
    <scope>NUCLEOTIDE SEQUENCE [LARGE SCALE GENOMIC DNA]</scope>
    <source>
        <strain evidence="2 3">BR3459a</strain>
    </source>
</reference>
<dbReference type="KEGG" id="bpx:BUPH_05236"/>
<proteinExistence type="predicted"/>
<dbReference type="Proteomes" id="UP000010105">
    <property type="component" value="Chromosome 1"/>
</dbReference>
<sequence>MTGALVPASICVRVLSSIPPSLPRTSRAAAHLGQADPQHSRLVTDDPAPTNADPTRRQPGHPAPGCRRQKCDEPMPKMPMIPMMIK</sequence>
<evidence type="ECO:0000313" key="3">
    <source>
        <dbReference type="Proteomes" id="UP000010105"/>
    </source>
</evidence>
<name>K0DK04_9BURK</name>
<dbReference type="AlphaFoldDB" id="K0DK04"/>
<dbReference type="HOGENOM" id="CLU_2491884_0_0_4"/>